<gene>
    <name evidence="13" type="primary">TPC1</name>
    <name evidence="13" type="ORF">TWF718_008282</name>
</gene>
<dbReference type="InterPro" id="IPR023395">
    <property type="entry name" value="MCP_dom_sf"/>
</dbReference>
<name>A0AAN8MRI1_9PEZI</name>
<evidence type="ECO:0000256" key="11">
    <source>
        <dbReference type="PROSITE-ProRule" id="PRU00282"/>
    </source>
</evidence>
<keyword evidence="8" id="KW-1133">Transmembrane helix</keyword>
<comment type="subcellular location">
    <subcellularLocation>
        <location evidence="2">Mitochondrion inner membrane</location>
        <topology evidence="2">Multi-pass membrane protein</topology>
    </subcellularLocation>
</comment>
<comment type="caution">
    <text evidence="13">The sequence shown here is derived from an EMBL/GenBank/DDBJ whole genome shotgun (WGS) entry which is preliminary data.</text>
</comment>
<dbReference type="PRINTS" id="PR00926">
    <property type="entry name" value="MITOCARRIER"/>
</dbReference>
<sequence>MMMSREKEKRTGRSSLNKTPIIAGAVAGVVSRFCIAPLDVVKIRLQLQPQLLSQTSPTITYNTPAAAAAAARAGTIYNGIYGTMKTIVKEEGVTALWKGNIPAELLYLTYGAAQFFIYAQIQTLLSTSPITSHLPTTVINTCSGGIAGGLATSVTYPLDLLRTRFAASKGSSGGGDKRGVYSSIRGAIAGIYKDEGIPGFYRGGAAAVLQIVPYMGLFFGSYEGVKAGLLHLPPPTSYLPFFNPTSSSSSSPSNPNPILQSLAGSGSIDAISGVMGGIIAKTGVFPLDTIRKRLQVQGPTRLGYVHGDIPVYEGVLKCGRDVVRREGWRGLYRGLTVSLVKAAPASAVTMWTYGRAVEVIGWFEGRE</sequence>
<dbReference type="Proteomes" id="UP001313282">
    <property type="component" value="Unassembled WGS sequence"/>
</dbReference>
<dbReference type="InterPro" id="IPR002067">
    <property type="entry name" value="MCP"/>
</dbReference>
<feature type="repeat" description="Solcar" evidence="11">
    <location>
        <begin position="264"/>
        <end position="359"/>
    </location>
</feature>
<dbReference type="GO" id="GO:0055085">
    <property type="term" value="P:transmembrane transport"/>
    <property type="evidence" value="ECO:0007669"/>
    <property type="project" value="InterPro"/>
</dbReference>
<evidence type="ECO:0000256" key="8">
    <source>
        <dbReference type="ARBA" id="ARBA00022989"/>
    </source>
</evidence>
<keyword evidence="14" id="KW-1185">Reference proteome</keyword>
<evidence type="ECO:0000256" key="1">
    <source>
        <dbReference type="ARBA" id="ARBA00002238"/>
    </source>
</evidence>
<dbReference type="PANTHER" id="PTHR24089">
    <property type="entry name" value="SOLUTE CARRIER FAMILY 25"/>
    <property type="match status" value="1"/>
</dbReference>
<evidence type="ECO:0000256" key="3">
    <source>
        <dbReference type="ARBA" id="ARBA00021935"/>
    </source>
</evidence>
<keyword evidence="9" id="KW-0496">Mitochondrion</keyword>
<evidence type="ECO:0000256" key="6">
    <source>
        <dbReference type="ARBA" id="ARBA00022737"/>
    </source>
</evidence>
<dbReference type="InterPro" id="IPR018108">
    <property type="entry name" value="MCP_transmembrane"/>
</dbReference>
<dbReference type="Gene3D" id="1.50.40.10">
    <property type="entry name" value="Mitochondrial carrier domain"/>
    <property type="match status" value="1"/>
</dbReference>
<feature type="repeat" description="Solcar" evidence="11">
    <location>
        <begin position="135"/>
        <end position="228"/>
    </location>
</feature>
<protein>
    <recommendedName>
        <fullName evidence="3">Mitochondrial thiamine pyrophosphate carrier 1</fullName>
    </recommendedName>
</protein>
<keyword evidence="7" id="KW-0999">Mitochondrion inner membrane</keyword>
<evidence type="ECO:0000313" key="13">
    <source>
        <dbReference type="EMBL" id="KAK6342901.1"/>
    </source>
</evidence>
<comment type="similarity">
    <text evidence="12">Belongs to the mitochondrial carrier (TC 2.A.29) family.</text>
</comment>
<comment type="function">
    <text evidence="1">Mitochondrial transporter that mediates uptake of thiamine pyrophosphate (ThPP) into mitochondria.</text>
</comment>
<keyword evidence="4 12" id="KW-0813">Transport</keyword>
<evidence type="ECO:0000256" key="7">
    <source>
        <dbReference type="ARBA" id="ARBA00022792"/>
    </source>
</evidence>
<evidence type="ECO:0000256" key="5">
    <source>
        <dbReference type="ARBA" id="ARBA00022692"/>
    </source>
</evidence>
<dbReference type="PROSITE" id="PS50920">
    <property type="entry name" value="SOLCAR"/>
    <property type="match status" value="3"/>
</dbReference>
<evidence type="ECO:0000256" key="12">
    <source>
        <dbReference type="RuleBase" id="RU000488"/>
    </source>
</evidence>
<dbReference type="GO" id="GO:0005743">
    <property type="term" value="C:mitochondrial inner membrane"/>
    <property type="evidence" value="ECO:0007669"/>
    <property type="project" value="UniProtKB-SubCell"/>
</dbReference>
<dbReference type="Pfam" id="PF00153">
    <property type="entry name" value="Mito_carr"/>
    <property type="match status" value="3"/>
</dbReference>
<evidence type="ECO:0000256" key="4">
    <source>
        <dbReference type="ARBA" id="ARBA00022448"/>
    </source>
</evidence>
<evidence type="ECO:0000313" key="14">
    <source>
        <dbReference type="Proteomes" id="UP001313282"/>
    </source>
</evidence>
<evidence type="ECO:0000256" key="2">
    <source>
        <dbReference type="ARBA" id="ARBA00004448"/>
    </source>
</evidence>
<dbReference type="EMBL" id="JAVHNR010000005">
    <property type="protein sequence ID" value="KAK6342901.1"/>
    <property type="molecule type" value="Genomic_DNA"/>
</dbReference>
<keyword evidence="6" id="KW-0677">Repeat</keyword>
<organism evidence="13 14">
    <name type="scientific">Orbilia javanica</name>
    <dbReference type="NCBI Taxonomy" id="47235"/>
    <lineage>
        <taxon>Eukaryota</taxon>
        <taxon>Fungi</taxon>
        <taxon>Dikarya</taxon>
        <taxon>Ascomycota</taxon>
        <taxon>Pezizomycotina</taxon>
        <taxon>Orbiliomycetes</taxon>
        <taxon>Orbiliales</taxon>
        <taxon>Orbiliaceae</taxon>
        <taxon>Orbilia</taxon>
    </lineage>
</organism>
<feature type="repeat" description="Solcar" evidence="11">
    <location>
        <begin position="15"/>
        <end position="124"/>
    </location>
</feature>
<keyword evidence="5 11" id="KW-0812">Transmembrane</keyword>
<accession>A0AAN8MRI1</accession>
<evidence type="ECO:0000256" key="10">
    <source>
        <dbReference type="ARBA" id="ARBA00023136"/>
    </source>
</evidence>
<dbReference type="SUPFAM" id="SSF103506">
    <property type="entry name" value="Mitochondrial carrier"/>
    <property type="match status" value="1"/>
</dbReference>
<reference evidence="13 14" key="1">
    <citation type="submission" date="2019-10" db="EMBL/GenBank/DDBJ databases">
        <authorList>
            <person name="Palmer J.M."/>
        </authorList>
    </citation>
    <scope>NUCLEOTIDE SEQUENCE [LARGE SCALE GENOMIC DNA]</scope>
    <source>
        <strain evidence="13 14">TWF718</strain>
    </source>
</reference>
<keyword evidence="10 11" id="KW-0472">Membrane</keyword>
<evidence type="ECO:0000256" key="9">
    <source>
        <dbReference type="ARBA" id="ARBA00023128"/>
    </source>
</evidence>
<dbReference type="AlphaFoldDB" id="A0AAN8MRI1"/>
<proteinExistence type="inferred from homology"/>